<gene>
    <name evidence="2" type="ORF">GCM10008096_08090</name>
</gene>
<dbReference type="EMBL" id="BMXK01000003">
    <property type="protein sequence ID" value="GHD02683.1"/>
    <property type="molecule type" value="Genomic_DNA"/>
</dbReference>
<dbReference type="PANTHER" id="PTHR33164">
    <property type="entry name" value="TRANSCRIPTIONAL REGULATOR, MARR FAMILY"/>
    <property type="match status" value="1"/>
</dbReference>
<dbReference type="RefSeq" id="WP_189348849.1">
    <property type="nucleotide sequence ID" value="NZ_BMXK01000003.1"/>
</dbReference>
<dbReference type="Proteomes" id="UP000642819">
    <property type="component" value="Unassembled WGS sequence"/>
</dbReference>
<keyword evidence="3" id="KW-1185">Reference proteome</keyword>
<feature type="domain" description="HTH marR-type" evidence="1">
    <location>
        <begin position="24"/>
        <end position="160"/>
    </location>
</feature>
<proteinExistence type="predicted"/>
<dbReference type="PROSITE" id="PS50995">
    <property type="entry name" value="HTH_MARR_2"/>
    <property type="match status" value="1"/>
</dbReference>
<evidence type="ECO:0000259" key="1">
    <source>
        <dbReference type="PROSITE" id="PS50995"/>
    </source>
</evidence>
<accession>A0ABQ3GDL4</accession>
<sequence>MTDDPPAGPAPSVPAALPEAARLRWSLARNLQEIALASERYVDVAARTDGVHRTDLHALNEILRNQDADAPLTASELAARLGLSAPATTALIDRLEGHGHVSRERDARDRRRVAVLATDEARSTGSRIFRPLASALGTLADSYTEDELRLIDGFLSRAATTIEQAADPGGRD</sequence>
<name>A0ABQ3GDL4_9MICC</name>
<dbReference type="PRINTS" id="PR00598">
    <property type="entry name" value="HTHMARR"/>
</dbReference>
<dbReference type="InterPro" id="IPR039422">
    <property type="entry name" value="MarR/SlyA-like"/>
</dbReference>
<dbReference type="InterPro" id="IPR036390">
    <property type="entry name" value="WH_DNA-bd_sf"/>
</dbReference>
<dbReference type="Gene3D" id="1.10.10.10">
    <property type="entry name" value="Winged helix-like DNA-binding domain superfamily/Winged helix DNA-binding domain"/>
    <property type="match status" value="1"/>
</dbReference>
<dbReference type="PANTHER" id="PTHR33164:SF106">
    <property type="entry name" value="TRANSCRIPTIONAL REGULATORY PROTEIN"/>
    <property type="match status" value="1"/>
</dbReference>
<dbReference type="InterPro" id="IPR036388">
    <property type="entry name" value="WH-like_DNA-bd_sf"/>
</dbReference>
<dbReference type="Pfam" id="PF12802">
    <property type="entry name" value="MarR_2"/>
    <property type="match status" value="1"/>
</dbReference>
<organism evidence="2 3">
    <name type="scientific">Zhihengliuella salsuginis</name>
    <dbReference type="NCBI Taxonomy" id="578222"/>
    <lineage>
        <taxon>Bacteria</taxon>
        <taxon>Bacillati</taxon>
        <taxon>Actinomycetota</taxon>
        <taxon>Actinomycetes</taxon>
        <taxon>Micrococcales</taxon>
        <taxon>Micrococcaceae</taxon>
        <taxon>Zhihengliuella</taxon>
    </lineage>
</organism>
<comment type="caution">
    <text evidence="2">The sequence shown here is derived from an EMBL/GenBank/DDBJ whole genome shotgun (WGS) entry which is preliminary data.</text>
</comment>
<dbReference type="SUPFAM" id="SSF46785">
    <property type="entry name" value="Winged helix' DNA-binding domain"/>
    <property type="match status" value="1"/>
</dbReference>
<dbReference type="SMART" id="SM00347">
    <property type="entry name" value="HTH_MARR"/>
    <property type="match status" value="1"/>
</dbReference>
<evidence type="ECO:0000313" key="3">
    <source>
        <dbReference type="Proteomes" id="UP000642819"/>
    </source>
</evidence>
<protein>
    <recommendedName>
        <fullName evidence="1">HTH marR-type domain-containing protein</fullName>
    </recommendedName>
</protein>
<evidence type="ECO:0000313" key="2">
    <source>
        <dbReference type="EMBL" id="GHD02683.1"/>
    </source>
</evidence>
<dbReference type="InterPro" id="IPR000835">
    <property type="entry name" value="HTH_MarR-typ"/>
</dbReference>
<reference evidence="3" key="1">
    <citation type="journal article" date="2019" name="Int. J. Syst. Evol. Microbiol.">
        <title>The Global Catalogue of Microorganisms (GCM) 10K type strain sequencing project: providing services to taxonomists for standard genome sequencing and annotation.</title>
        <authorList>
            <consortium name="The Broad Institute Genomics Platform"/>
            <consortium name="The Broad Institute Genome Sequencing Center for Infectious Disease"/>
            <person name="Wu L."/>
            <person name="Ma J."/>
        </authorList>
    </citation>
    <scope>NUCLEOTIDE SEQUENCE [LARGE SCALE GENOMIC DNA]</scope>
    <source>
        <strain evidence="3">KCTC 19466</strain>
    </source>
</reference>